<proteinExistence type="inferred from homology"/>
<dbReference type="PROSITE" id="PS50879">
    <property type="entry name" value="RNASE_H_1"/>
    <property type="match status" value="1"/>
</dbReference>
<dbReference type="Gene3D" id="3.40.50.150">
    <property type="entry name" value="Vaccinia Virus protein VP39"/>
    <property type="match status" value="1"/>
</dbReference>
<dbReference type="Proteomes" id="UP000186817">
    <property type="component" value="Unassembled WGS sequence"/>
</dbReference>
<dbReference type="InterPro" id="IPR029063">
    <property type="entry name" value="SAM-dependent_MTases_sf"/>
</dbReference>
<keyword evidence="8" id="KW-0472">Membrane</keyword>
<keyword evidence="3 11" id="KW-0808">Transferase</keyword>
<dbReference type="InterPro" id="IPR002935">
    <property type="entry name" value="SAM_O-MeTrfase"/>
</dbReference>
<dbReference type="EC" id="2.1.1.6" evidence="1"/>
<dbReference type="GO" id="GO:0003676">
    <property type="term" value="F:nucleic acid binding"/>
    <property type="evidence" value="ECO:0007669"/>
    <property type="project" value="InterPro"/>
</dbReference>
<accession>A0A1Q9F5X1</accession>
<dbReference type="GO" id="GO:0006584">
    <property type="term" value="P:catecholamine metabolic process"/>
    <property type="evidence" value="ECO:0007669"/>
    <property type="project" value="UniProtKB-KW"/>
</dbReference>
<keyword evidence="8" id="KW-0812">Transmembrane</keyword>
<dbReference type="SUPFAM" id="SSF53098">
    <property type="entry name" value="Ribonuclease H-like"/>
    <property type="match status" value="1"/>
</dbReference>
<dbReference type="SUPFAM" id="SSF56219">
    <property type="entry name" value="DNase I-like"/>
    <property type="match status" value="1"/>
</dbReference>
<evidence type="ECO:0000256" key="2">
    <source>
        <dbReference type="ARBA" id="ARBA00022603"/>
    </source>
</evidence>
<keyword evidence="9" id="KW-0732">Signal</keyword>
<feature type="transmembrane region" description="Helical" evidence="8">
    <location>
        <begin position="3917"/>
        <end position="3940"/>
    </location>
</feature>
<dbReference type="SUPFAM" id="SSF53335">
    <property type="entry name" value="S-adenosyl-L-methionine-dependent methyltransferases"/>
    <property type="match status" value="1"/>
</dbReference>
<dbReference type="InterPro" id="IPR036397">
    <property type="entry name" value="RNaseH_sf"/>
</dbReference>
<dbReference type="GO" id="GO:0016206">
    <property type="term" value="F:catechol O-methyltransferase activity"/>
    <property type="evidence" value="ECO:0007669"/>
    <property type="project" value="UniProtKB-EC"/>
</dbReference>
<sequence>MRRRILTAPLMATYVAHVYAASHQWYRIVGLMGELYPGHARDFLALVRRRQLRLSSESLSYAIHACASPAHWRRSLRFCSDLRSAGLEADAEVVTNVLFAYARSSLRRWAAALQAFSGMHCASIRPTVAGQEAGPDKKKGYSSGKMGISVGVGRPSRNPCEADHNDQWLQLVQVSANSRVGNADNRRSIELRSQRLTDRQLPDCGDGHRMLSPLANGVEIYPEAHAGHTVGGDVAAGVLRFGDSAQATFEALPAAMAPPQSVLLILLNDSDNMVFAADARSSGLDRDANGREVVVGWPQRRGFARQLRLASAVGLTHLAGTCARSVRWAEALTSSFECLTHGIALDPHVFSQLSRSVARAARWQRGLDLYRVTEEAGIFDDVRAVNIALAALAAGGRGLLASTLFRQAQRTGAELDVFTGATLTKAWDRSSQWDHALSQLTALDQDGFDRSPVAFSSAASACRRAVVWDRSIVLLQDHDTYGLEPHISTRCVSILAAGRGRAWTSALSLIKEMAEARLEPDDLLYQDLPPIYSPLMPTPGVVSGPLALARHRGSEAASQRACLAPERLFSRGVAQAAQILRLHHSRSSLPAQLLRAQARSTGRHTIAMAQPWKCSCGAMCKAVASYCQVCGLHWQEATYSGPSYTRGNKGGWQWPRSKAEEGKGRSPRPRVGQAGDGRQGAKTLRSPRRRPKGKGTGADATGPTAAASTDNLPRTSQDALLQEVPSAPTIPKPAQPAGSAASESTAKLPPTVMALMTALAASKDELPPDIRELLEGQEAVDHRQTTKQLHKLVSQQSQAKKELHEVRRARSQFVSEWTSYLQKLTKLLEEQMGKKNQALSTLADTEERWLQQLHTSSKEIKKQSGAGLAAVEISSEDDTEDMDVQDSMVAEAAALEAQRAAVAETSLQQEVALVEALRLATAAAAAHEEEFRERTPRRRSSGKADEAAEDKAAQAHATKGNASDGQVKKESKPPPQGAYVNEWWAQVLALNLSAEVALFSAGVATVEAVFEVHDARGDYDAVACAQSGEDSDYVVYTDFWARKALCRGGWTKESVLTFQSPARSACGCLAVVADEVKAFLRDVQPRPVSILTSTVAQPKEAAILRKVVHYSYESLQGVGNIWKRQLSALLRDCNVQFSFSSGGVAGSSQQHQSQATSYLQSPPEARLFTTSVMCDASSSLAGFVGPVPQVESESVAQCSQSLHHCASHALCLYQDPAFLANYKVGSCRTLVGPHDFRTLPASYKDGSCRALAGCSKSSDQQAGPCHVFVVPPAPSPKPNDPASPPASVQDRAPRPSIIKVMVAEALELLPETVRGPFRYAPIDTLPALSDAVDGDVDHRHFAVFDPVFHSRSRRRSPDWNVIECVADAVAASPFRTRTAQLISQPVPGLPIPQFTLCPTTVDRPMSVLPVDARGVGLHICTVAMAPGFTLSEIVAQMIAAACDRGDRPSQINRHTHDLLDAGGRLVERLSEPLHHYEWLVFSPRLHGATRAQGEGMQSPSTTSTCTMMQTQPPGLLGADIGVWPVTALPAALAGSSRWSMVEFSNYAAMQLDSQPVRVQFLTTPLPDLDIPQVVVTTHGDVSDGVLVPLDLRALGLGILTMPVAAETPLRTFLDQAAELEPDLHDRLAEPWSQDRVYLQDSQGLVYETLPRELRALQWLVLRVGVHPFPTSRHHRADQSNFAVPGRATVTTTTTTMMRSGPQASFVLVCEGATVRTANSPVDAINVQQVIVELVRGLVGLGRMGRPFRLILTPILPRTTANNHYVIPLLAHARPTGTTVFYDPGTDGLQLSSLTLSDGSFAEDVLAPAQRQAGFRLQVNGVPSELCRRPLQFGDYVQLIPPGHSGLASYNVVPLLEQIHELRLLSVPLDLPAAHLQVQGENIVAMVWQSDLSFAEALRRRLVERTARMGTPHPRRSSVWLYQAARAPHKVWLDIALTPAPGEAVRLLTEAELFHEPVHLLDAAITVATTASAVFIMQDPTADFMPFMVADPHSALCYRLMHLAHGSTADIAALPVPPGMHYQPPEHAQPGAHFLLRVNRRQTTTLPQPVQVQSAAASVPVPTEPEGDPSADSLSSGTEKWTAAVAAHRAGAHSACPPEASINLTLPLDAQQQALEPFQLCHYCRDKALLFFVDGSFQLGRSAWAFFQVRLAGASAYEGEAYAQMVALGTGAGIGCATAICYDSQSAAAAASAATAGTARHPITNAAAAFFFHQCVRGVVPMMTYTPAHQGHPGNELADSLAKEALRPQGLQAPPGDTMLPQYVQDRDFDWLWLHGAATFRAEWPRLDAEGRTVPSRVDEVQPLPPSPQAWGPADATSDQHEQRVDCRFGSYNTLSAKTALQKRCLTTYMRQHKLAFLGLQECKINTQSVTKVDGVLRLAGPAPDGQLGCQIWVDLAAGVSWNERCFAIIYQHERLLVVTARIGKVRLALISAHAPASTATDAQIDDWWELLRTRLRALPALTAPLICIDANARYRLIDGEESAVNRNACQLDATVAEFGLGRTSAYTVKGHQKHTWRPPSGSQAEPACLDYVLMPGQWLSQCQDIGVVPLLDMFSGFDHQPIQCRLQAVFSVPQNSRRPLPRDFFFTAEGQAKLQAIYRSLPVIPWAVDVDQHVALINQHLREGLQQHVAEHADMPRKPTISQATWQLLRAKRQMRRVFRRLLRRNPHLLLVLQSAEILKWQHMASMHALSSAIRRASHADEAEFARHAFQVARDRGPSHLASQIRAILKSGRRYKPPCVAITLRQGDCHLTEPEQVKAIFGQQFAASEKAKPATLRALAQIRSDAATPSAPHITGVPSLCQLSAAFASLKVRKASGLTQLPAEVFCRCPAEAALAHMPVLLKCVARNTFPTLWKGVVAIPLLKPGKCPTDPKSYRSIALAEPPSKAVGRSMRPQLEQALESTALPTVGGARKSWPTELPALAIQAHIDRLKACKKAGAVIYIDVVSAFYSVDRDVLFDEGLVRYQQRLADLPLETSVRDRVQSALAGRGSLGRNGVPDTAQQMLRNAMQGTWFTTDATQPCIYQTECGTTPGSPLADIAFQLALEVAIRSLSEHLSAEGLAATAGIQPNHACSHPTSWLDDVAVMLETPHPAELVPRVARAVVLIQQYMSTVGIQLNFQPGKSEVMLIWHGPGSQAAREKALVHDNCLVPVALPDGQQVQLRGVDSYKHLGTFRTTSGSLVKELHYRVEQARAVYIPLRARLLGNDNLYRHERQQWLVSLVFSRLMHGAGTWCLPCKKMQMLFESRYMSFARGAVRPLWQVPCRRLNQEQACTLAGVLLPSEALAVARVRTLAQVHVRGDAYLRACLAAGGAWLQQVHQDVRLIAEATQYAQLQLIGQAETGDSQLLEQWPLDCRETACLLRKYRRIRLRARESLVEPAVRQAQAHAKLDELGFHFYKAGQAALAAHHAKRHDYHSNASLACGTMCEVWKLPAPHPVLALSTLDSLAKLPPFFNQWLRQAPTGQLHSSAIKPGTPYSKELRLLAHVFETAEAGNPGSVCDAIERFGEDILGPAGQWLKVAGRQKTTVLSKAMKACPTGGSILEIGTYCGYSALRMAMILPGARVVSLEVDPAHMVIARNMVAYAGLAHMIDIWTGHSKDVLPRLPRKYGGRQNFKLCGVFMDQKGSRYHEDLSVIEQMGLLLPGAVVVADNVLKPGSPLFLWRLCKGESYDNHVVRVREFAMPSDDWMSVSVLRQEAAEEFAASSVDVPVVEKAKGVSPAGNWPTAPEELIQLQWESDRIRAQATRPGSGSVSFDEWAKYATHMKEKMAQHGIVETADAAELEEGAELWKYGPSLAANLDAGLSTTMWVVIAPSIDGSGNLDRNIVEEEGRALTLEPLSQDSLDHRPVGVGRVTKGLAGLSGASASVVRVVLTLAVLELESKAEPVGENQWIYSAFEVPMMRTVMMIRMMKLKKKTAMFCILLPILLSSVFGTAARLLMLTLNTHPSAERGFNKMYRIATEFELTLEALCTQQSASVSRSSEDSQMMSTLLGCESCERYNALDSDQGMRPKSTAPIVKEALPKSSATVPCGFEADPPARKEHLLI</sequence>
<comment type="caution">
    <text evidence="11">The sequence shown here is derived from an EMBL/GenBank/DDBJ whole genome shotgun (WGS) entry which is preliminary data.</text>
</comment>
<evidence type="ECO:0000313" key="11">
    <source>
        <dbReference type="EMBL" id="OLQ15061.1"/>
    </source>
</evidence>
<feature type="compositionally biased region" description="Basic and acidic residues" evidence="7">
    <location>
        <begin position="942"/>
        <end position="953"/>
    </location>
</feature>
<dbReference type="Pfam" id="PF01596">
    <property type="entry name" value="Methyltransf_3"/>
    <property type="match status" value="1"/>
</dbReference>
<gene>
    <name evidence="11" type="primary">COMT</name>
    <name evidence="11" type="ORF">AK812_SmicGene688</name>
</gene>
<feature type="region of interest" description="Disordered" evidence="7">
    <location>
        <begin position="781"/>
        <end position="800"/>
    </location>
</feature>
<dbReference type="InterPro" id="IPR002156">
    <property type="entry name" value="RNaseH_domain"/>
</dbReference>
<name>A0A1Q9F5X1_SYMMI</name>
<dbReference type="PANTHER" id="PTHR43836">
    <property type="entry name" value="CATECHOL O-METHYLTRANSFERASE 1-RELATED"/>
    <property type="match status" value="1"/>
</dbReference>
<dbReference type="Gene3D" id="1.25.40.10">
    <property type="entry name" value="Tetratricopeptide repeat domain"/>
    <property type="match status" value="3"/>
</dbReference>
<feature type="compositionally biased region" description="Low complexity" evidence="7">
    <location>
        <begin position="697"/>
        <end position="710"/>
    </location>
</feature>
<keyword evidence="5" id="KW-0128">Catecholamine metabolism</keyword>
<feature type="compositionally biased region" description="Low complexity" evidence="7">
    <location>
        <begin position="2045"/>
        <end position="2060"/>
    </location>
</feature>
<evidence type="ECO:0000256" key="1">
    <source>
        <dbReference type="ARBA" id="ARBA00012880"/>
    </source>
</evidence>
<comment type="similarity">
    <text evidence="6">Belongs to the class I-like SAM-binding methyltransferase superfamily. Cation-dependent O-methyltransferase family.</text>
</comment>
<feature type="domain" description="RNase H type-1" evidence="10">
    <location>
        <begin position="2124"/>
        <end position="2246"/>
    </location>
</feature>
<dbReference type="PROSITE" id="PS51682">
    <property type="entry name" value="SAM_OMT_I"/>
    <property type="match status" value="1"/>
</dbReference>
<keyword evidence="8" id="KW-1133">Transmembrane helix</keyword>
<dbReference type="InterPro" id="IPR012337">
    <property type="entry name" value="RNaseH-like_sf"/>
</dbReference>
<keyword evidence="12" id="KW-1185">Reference proteome</keyword>
<evidence type="ECO:0000256" key="3">
    <source>
        <dbReference type="ARBA" id="ARBA00022679"/>
    </source>
</evidence>
<dbReference type="InterPro" id="IPR011990">
    <property type="entry name" value="TPR-like_helical_dom_sf"/>
</dbReference>
<dbReference type="Gene3D" id="3.60.10.10">
    <property type="entry name" value="Endonuclease/exonuclease/phosphatase"/>
    <property type="match status" value="1"/>
</dbReference>
<keyword evidence="2 11" id="KW-0489">Methyltransferase</keyword>
<dbReference type="PANTHER" id="PTHR43836:SF2">
    <property type="entry name" value="CATECHOL O-METHYLTRANSFERASE 1-RELATED"/>
    <property type="match status" value="1"/>
</dbReference>
<dbReference type="OrthoDB" id="186626at2759"/>
<feature type="region of interest" description="Disordered" evidence="7">
    <location>
        <begin position="925"/>
        <end position="975"/>
    </location>
</feature>
<feature type="signal peptide" evidence="9">
    <location>
        <begin position="1"/>
        <end position="20"/>
    </location>
</feature>
<evidence type="ECO:0000256" key="9">
    <source>
        <dbReference type="SAM" id="SignalP"/>
    </source>
</evidence>
<dbReference type="GO" id="GO:0004523">
    <property type="term" value="F:RNA-DNA hybrid ribonuclease activity"/>
    <property type="evidence" value="ECO:0007669"/>
    <property type="project" value="InterPro"/>
</dbReference>
<evidence type="ECO:0000256" key="4">
    <source>
        <dbReference type="ARBA" id="ARBA00022691"/>
    </source>
</evidence>
<evidence type="ECO:0000256" key="6">
    <source>
        <dbReference type="ARBA" id="ARBA00023453"/>
    </source>
</evidence>
<evidence type="ECO:0000256" key="5">
    <source>
        <dbReference type="ARBA" id="ARBA00022939"/>
    </source>
</evidence>
<evidence type="ECO:0000256" key="8">
    <source>
        <dbReference type="SAM" id="Phobius"/>
    </source>
</evidence>
<dbReference type="Gene3D" id="3.30.420.10">
    <property type="entry name" value="Ribonuclease H-like superfamily/Ribonuclease H"/>
    <property type="match status" value="1"/>
</dbReference>
<dbReference type="GO" id="GO:0032259">
    <property type="term" value="P:methylation"/>
    <property type="evidence" value="ECO:0007669"/>
    <property type="project" value="UniProtKB-KW"/>
</dbReference>
<reference evidence="11 12" key="1">
    <citation type="submission" date="2016-02" db="EMBL/GenBank/DDBJ databases">
        <title>Genome analysis of coral dinoflagellate symbionts highlights evolutionary adaptations to a symbiotic lifestyle.</title>
        <authorList>
            <person name="Aranda M."/>
            <person name="Li Y."/>
            <person name="Liew Y.J."/>
            <person name="Baumgarten S."/>
            <person name="Simakov O."/>
            <person name="Wilson M."/>
            <person name="Piel J."/>
            <person name="Ashoor H."/>
            <person name="Bougouffa S."/>
            <person name="Bajic V.B."/>
            <person name="Ryu T."/>
            <person name="Ravasi T."/>
            <person name="Bayer T."/>
            <person name="Micklem G."/>
            <person name="Kim H."/>
            <person name="Bhak J."/>
            <person name="Lajeunesse T.C."/>
            <person name="Voolstra C.R."/>
        </authorList>
    </citation>
    <scope>NUCLEOTIDE SEQUENCE [LARGE SCALE GENOMIC DNA]</scope>
    <source>
        <strain evidence="11 12">CCMP2467</strain>
    </source>
</reference>
<dbReference type="EMBL" id="LSRX01000007">
    <property type="protein sequence ID" value="OLQ15061.1"/>
    <property type="molecule type" value="Genomic_DNA"/>
</dbReference>
<evidence type="ECO:0000259" key="10">
    <source>
        <dbReference type="PROSITE" id="PS50879"/>
    </source>
</evidence>
<evidence type="ECO:0000313" key="12">
    <source>
        <dbReference type="Proteomes" id="UP000186817"/>
    </source>
</evidence>
<evidence type="ECO:0000256" key="7">
    <source>
        <dbReference type="SAM" id="MobiDB-lite"/>
    </source>
</evidence>
<feature type="region of interest" description="Disordered" evidence="7">
    <location>
        <begin position="1270"/>
        <end position="1291"/>
    </location>
</feature>
<feature type="region of interest" description="Disordered" evidence="7">
    <location>
        <begin position="641"/>
        <end position="712"/>
    </location>
</feature>
<organism evidence="11 12">
    <name type="scientific">Symbiodinium microadriaticum</name>
    <name type="common">Dinoflagellate</name>
    <name type="synonym">Zooxanthella microadriatica</name>
    <dbReference type="NCBI Taxonomy" id="2951"/>
    <lineage>
        <taxon>Eukaryota</taxon>
        <taxon>Sar</taxon>
        <taxon>Alveolata</taxon>
        <taxon>Dinophyceae</taxon>
        <taxon>Suessiales</taxon>
        <taxon>Symbiodiniaceae</taxon>
        <taxon>Symbiodinium</taxon>
    </lineage>
</organism>
<feature type="compositionally biased region" description="Pro residues" evidence="7">
    <location>
        <begin position="1271"/>
        <end position="1284"/>
    </location>
</feature>
<feature type="region of interest" description="Disordered" evidence="7">
    <location>
        <begin position="2045"/>
        <end position="2077"/>
    </location>
</feature>
<feature type="region of interest" description="Disordered" evidence="7">
    <location>
        <begin position="2297"/>
        <end position="2317"/>
    </location>
</feature>
<feature type="region of interest" description="Disordered" evidence="7">
    <location>
        <begin position="727"/>
        <end position="746"/>
    </location>
</feature>
<keyword evidence="4" id="KW-0949">S-adenosyl-L-methionine</keyword>
<protein>
    <recommendedName>
        <fullName evidence="1">catechol O-methyltransferase</fullName>
        <ecNumber evidence="1">2.1.1.6</ecNumber>
    </recommendedName>
</protein>
<dbReference type="InterPro" id="IPR036691">
    <property type="entry name" value="Endo/exonu/phosph_ase_sf"/>
</dbReference>
<feature type="chain" id="PRO_5012796675" description="catechol O-methyltransferase" evidence="9">
    <location>
        <begin position="21"/>
        <end position="4046"/>
    </location>
</feature>